<feature type="region of interest" description="Disordered" evidence="2">
    <location>
        <begin position="583"/>
        <end position="613"/>
    </location>
</feature>
<proteinExistence type="predicted"/>
<gene>
    <name evidence="3" type="ORF">KFE25_003967</name>
</gene>
<evidence type="ECO:0000313" key="3">
    <source>
        <dbReference type="EMBL" id="KAG8463694.1"/>
    </source>
</evidence>
<dbReference type="OrthoDB" id="10266334at2759"/>
<dbReference type="AlphaFoldDB" id="A0A8J5XFQ3"/>
<evidence type="ECO:0000256" key="2">
    <source>
        <dbReference type="SAM" id="MobiDB-lite"/>
    </source>
</evidence>
<name>A0A8J5XFQ3_DIALT</name>
<comment type="caution">
    <text evidence="3">The sequence shown here is derived from an EMBL/GenBank/DDBJ whole genome shotgun (WGS) entry which is preliminary data.</text>
</comment>
<feature type="coiled-coil region" evidence="1">
    <location>
        <begin position="436"/>
        <end position="481"/>
    </location>
</feature>
<reference evidence="3" key="1">
    <citation type="submission" date="2021-05" db="EMBL/GenBank/DDBJ databases">
        <title>The genome of the haptophyte Pavlova lutheri (Diacronema luteri, Pavlovales) - a model for lipid biosynthesis in eukaryotic algae.</title>
        <authorList>
            <person name="Hulatt C.J."/>
            <person name="Posewitz M.C."/>
        </authorList>
    </citation>
    <scope>NUCLEOTIDE SEQUENCE</scope>
    <source>
        <strain evidence="3">NIVA-4/92</strain>
    </source>
</reference>
<evidence type="ECO:0000313" key="4">
    <source>
        <dbReference type="Proteomes" id="UP000751190"/>
    </source>
</evidence>
<accession>A0A8J5XFQ3</accession>
<keyword evidence="4" id="KW-1185">Reference proteome</keyword>
<dbReference type="OMA" id="MPEANEW"/>
<organism evidence="3 4">
    <name type="scientific">Diacronema lutheri</name>
    <name type="common">Unicellular marine alga</name>
    <name type="synonym">Monochrysis lutheri</name>
    <dbReference type="NCBI Taxonomy" id="2081491"/>
    <lineage>
        <taxon>Eukaryota</taxon>
        <taxon>Haptista</taxon>
        <taxon>Haptophyta</taxon>
        <taxon>Pavlovophyceae</taxon>
        <taxon>Pavlovales</taxon>
        <taxon>Pavlovaceae</taxon>
        <taxon>Diacronema</taxon>
    </lineage>
</organism>
<dbReference type="EMBL" id="JAGTXO010000015">
    <property type="protein sequence ID" value="KAG8463694.1"/>
    <property type="molecule type" value="Genomic_DNA"/>
</dbReference>
<protein>
    <submittedName>
        <fullName evidence="3">Uncharacterized protein</fullName>
    </submittedName>
</protein>
<keyword evidence="1" id="KW-0175">Coiled coil</keyword>
<sequence length="613" mass="68914">MDVSRALADESTTVVTVMSRLLNCLLGEPFCADEEHYLLVRYLDGRTTAVQGPTFLRLHSRVHASIDLVEHDRKVANEAQCVQVTYRDGRTERRVGPCVVTHDPFLHAHLELKPLPRFLADANQHMLVQSRSGETVVTRGPLEMILDPTVHEKIQVMPIQRYVADPQQYLVVQHRDGRKEHQRGPFELLRHPLAHESVELHEAVRLSANEALVVYKRLAAESAGGACDASWPLKEPVAGSAVEAAPCADHFPLVELPHAPQQRGALKVERRVVHGPAVFMPEANEWLHVFSWHGSMAKDGKGSKTGYAGDTKVPHALSFTVLRCMPDQMYFSVRDVRTLDDASLTVHLMLFYELRHVERMLDSTNDLIGDLCNAVSADVMTHASGLTYEQFVQRTCELSSLDSFPILSSRMKQVGTDLLKVVYRGYSASAQLQEMHDEAITRRTRIRLEADQAREEQEKRAMELRCRQERSAQEIELAEAETRHRLAVLAMQKEQERALADAEHVQRLRYEQERGQLALSALRAEHDEALRHAKEQADLELSVQRAHKEQDAAKLERMGALGVDLTQYLVALATAKPDAHLRIDTAGGQPAGGQLSGPPHLHVQLPHRDRLQI</sequence>
<dbReference type="Proteomes" id="UP000751190">
    <property type="component" value="Unassembled WGS sequence"/>
</dbReference>
<evidence type="ECO:0000256" key="1">
    <source>
        <dbReference type="SAM" id="Coils"/>
    </source>
</evidence>